<organism evidence="2 3">
    <name type="scientific">Teichococcus vastitatis</name>
    <dbReference type="NCBI Taxonomy" id="2307076"/>
    <lineage>
        <taxon>Bacteria</taxon>
        <taxon>Pseudomonadati</taxon>
        <taxon>Pseudomonadota</taxon>
        <taxon>Alphaproteobacteria</taxon>
        <taxon>Acetobacterales</taxon>
        <taxon>Roseomonadaceae</taxon>
        <taxon>Roseomonas</taxon>
    </lineage>
</organism>
<dbReference type="Gene3D" id="3.10.180.10">
    <property type="entry name" value="2,3-Dihydroxybiphenyl 1,2-Dioxygenase, domain 1"/>
    <property type="match status" value="1"/>
</dbReference>
<accession>A0ABS9W4K5</accession>
<dbReference type="PROSITE" id="PS51819">
    <property type="entry name" value="VOC"/>
    <property type="match status" value="1"/>
</dbReference>
<dbReference type="InterPro" id="IPR029068">
    <property type="entry name" value="Glyas_Bleomycin-R_OHBP_Dase"/>
</dbReference>
<feature type="domain" description="VOC" evidence="1">
    <location>
        <begin position="7"/>
        <end position="130"/>
    </location>
</feature>
<proteinExistence type="predicted"/>
<dbReference type="InterPro" id="IPR037523">
    <property type="entry name" value="VOC_core"/>
</dbReference>
<dbReference type="PANTHER" id="PTHR21366:SF14">
    <property type="entry name" value="GLYOXALASE DOMAIN-CONTAINING PROTEIN 5"/>
    <property type="match status" value="1"/>
</dbReference>
<evidence type="ECO:0000313" key="2">
    <source>
        <dbReference type="EMBL" id="MCI0754222.1"/>
    </source>
</evidence>
<dbReference type="Pfam" id="PF00903">
    <property type="entry name" value="Glyoxalase"/>
    <property type="match status" value="1"/>
</dbReference>
<dbReference type="InterPro" id="IPR004360">
    <property type="entry name" value="Glyas_Fos-R_dOase_dom"/>
</dbReference>
<keyword evidence="3" id="KW-1185">Reference proteome</keyword>
<dbReference type="SUPFAM" id="SSF54593">
    <property type="entry name" value="Glyoxalase/Bleomycin resistance protein/Dihydroxybiphenyl dioxygenase"/>
    <property type="match status" value="1"/>
</dbReference>
<dbReference type="EMBL" id="JALBUU010000004">
    <property type="protein sequence ID" value="MCI0754222.1"/>
    <property type="molecule type" value="Genomic_DNA"/>
</dbReference>
<dbReference type="PANTHER" id="PTHR21366">
    <property type="entry name" value="GLYOXALASE FAMILY PROTEIN"/>
    <property type="match status" value="1"/>
</dbReference>
<sequence>MRFAVDRLDHLVITCADLEKSASWYQRVLGMERDAFGEHRRTALKFGGQKLNLRPATASQEEWFTGVAPAPGSQDLCFVVAVTAQDVIAHLHECGVTVEAGPAPKAGALGPITSVYCRDPDGNLIEIATYGPAA</sequence>
<evidence type="ECO:0000259" key="1">
    <source>
        <dbReference type="PROSITE" id="PS51819"/>
    </source>
</evidence>
<protein>
    <submittedName>
        <fullName evidence="2">VOC family protein</fullName>
    </submittedName>
</protein>
<dbReference type="Proteomes" id="UP001201985">
    <property type="component" value="Unassembled WGS sequence"/>
</dbReference>
<reference evidence="2 3" key="1">
    <citation type="submission" date="2022-03" db="EMBL/GenBank/DDBJ databases">
        <title>Complete genome analysis of Roseomonas KG 17.1 : a prolific producer of plant growth promoters.</title>
        <authorList>
            <person name="Saadouli I."/>
            <person name="Najjari A."/>
            <person name="Mosbah A."/>
            <person name="Ouzari H.I."/>
        </authorList>
    </citation>
    <scope>NUCLEOTIDE SEQUENCE [LARGE SCALE GENOMIC DNA]</scope>
    <source>
        <strain evidence="2 3">KG17-1</strain>
    </source>
</reference>
<dbReference type="CDD" id="cd07253">
    <property type="entry name" value="GLOD5"/>
    <property type="match status" value="1"/>
</dbReference>
<name>A0ABS9W4K5_9PROT</name>
<dbReference type="RefSeq" id="WP_120005783.1">
    <property type="nucleotide sequence ID" value="NZ_JALBUU010000004.1"/>
</dbReference>
<evidence type="ECO:0000313" key="3">
    <source>
        <dbReference type="Proteomes" id="UP001201985"/>
    </source>
</evidence>
<comment type="caution">
    <text evidence="2">The sequence shown here is derived from an EMBL/GenBank/DDBJ whole genome shotgun (WGS) entry which is preliminary data.</text>
</comment>
<dbReference type="InterPro" id="IPR050383">
    <property type="entry name" value="GlyoxalaseI/FosfomycinResist"/>
</dbReference>
<gene>
    <name evidence="2" type="ORF">MON41_10690</name>
</gene>